<dbReference type="OrthoDB" id="9803192at2"/>
<gene>
    <name evidence="11" type="ORF">EV214_11161</name>
</gene>
<dbReference type="SUPFAM" id="SSF51971">
    <property type="entry name" value="Nucleotide-binding domain"/>
    <property type="match status" value="1"/>
</dbReference>
<dbReference type="PANTHER" id="PTHR43073">
    <property type="entry name" value="DIHYDROPYRIMIDINE DEHYDROGENASE [NADP(+)]"/>
    <property type="match status" value="1"/>
</dbReference>
<dbReference type="GO" id="GO:0051536">
    <property type="term" value="F:iron-sulfur cluster binding"/>
    <property type="evidence" value="ECO:0007669"/>
    <property type="project" value="InterPro"/>
</dbReference>
<evidence type="ECO:0000259" key="9">
    <source>
        <dbReference type="Pfam" id="PF07992"/>
    </source>
</evidence>
<dbReference type="Proteomes" id="UP000294919">
    <property type="component" value="Unassembled WGS sequence"/>
</dbReference>
<organism evidence="11 12">
    <name type="scientific">Marinisporobacter balticus</name>
    <dbReference type="NCBI Taxonomy" id="2018667"/>
    <lineage>
        <taxon>Bacteria</taxon>
        <taxon>Bacillati</taxon>
        <taxon>Bacillota</taxon>
        <taxon>Clostridia</taxon>
        <taxon>Peptostreptococcales</taxon>
        <taxon>Thermotaleaceae</taxon>
        <taxon>Marinisporobacter</taxon>
    </lineage>
</organism>
<dbReference type="InterPro" id="IPR023753">
    <property type="entry name" value="FAD/NAD-binding_dom"/>
</dbReference>
<dbReference type="GO" id="GO:0004159">
    <property type="term" value="F:dihydropyrimidine dehydrogenase (NAD+) activity"/>
    <property type="evidence" value="ECO:0007669"/>
    <property type="project" value="UniProtKB-EC"/>
</dbReference>
<dbReference type="InterPro" id="IPR028261">
    <property type="entry name" value="DPD_II"/>
</dbReference>
<dbReference type="InterPro" id="IPR036188">
    <property type="entry name" value="FAD/NAD-bd_sf"/>
</dbReference>
<keyword evidence="1" id="KW-0560">Oxidoreductase</keyword>
<dbReference type="Pfam" id="PF07992">
    <property type="entry name" value="Pyr_redox_2"/>
    <property type="match status" value="1"/>
</dbReference>
<comment type="function">
    <text evidence="6">Involved in pyrimidine base degradation. Catalyzes physiologically the reduction of uracil to 5,6-dihydrouracil (DHU) by using NADH as a specific cosubstrate. It also catalyzes the reverse reaction and the reduction of thymine to 5,6-dihydrothymine (DHT).</text>
</comment>
<evidence type="ECO:0000256" key="5">
    <source>
        <dbReference type="ARBA" id="ARBA00048792"/>
    </source>
</evidence>
<dbReference type="AlphaFoldDB" id="A0A4R2KX38"/>
<comment type="subunit">
    <text evidence="7">Heterotetramer of 2 PreA and 2 PreT subunits.</text>
</comment>
<evidence type="ECO:0000256" key="1">
    <source>
        <dbReference type="ARBA" id="ARBA00023002"/>
    </source>
</evidence>
<dbReference type="EC" id="1.3.1.1" evidence="8"/>
<protein>
    <recommendedName>
        <fullName evidence="8">dihydrouracil dehydrogenase (NAD(+))</fullName>
        <ecNumber evidence="8">1.3.1.1</ecNumber>
    </recommendedName>
    <alternativeName>
        <fullName evidence="3">Dihydrothymine dehydrogenase</fullName>
    </alternativeName>
    <alternativeName>
        <fullName evidence="2">Dihydrouracil dehydrogenase</fullName>
    </alternativeName>
</protein>
<dbReference type="EMBL" id="SLWV01000011">
    <property type="protein sequence ID" value="TCO74798.1"/>
    <property type="molecule type" value="Genomic_DNA"/>
</dbReference>
<accession>A0A4R2KX38</accession>
<reference evidence="11 12" key="1">
    <citation type="submission" date="2019-03" db="EMBL/GenBank/DDBJ databases">
        <title>Genomic Encyclopedia of Type Strains, Phase IV (KMG-IV): sequencing the most valuable type-strain genomes for metagenomic binning, comparative biology and taxonomic classification.</title>
        <authorList>
            <person name="Goeker M."/>
        </authorList>
    </citation>
    <scope>NUCLEOTIDE SEQUENCE [LARGE SCALE GENOMIC DNA]</scope>
    <source>
        <strain evidence="11 12">DSM 102940</strain>
    </source>
</reference>
<keyword evidence="12" id="KW-1185">Reference proteome</keyword>
<evidence type="ECO:0000256" key="3">
    <source>
        <dbReference type="ARBA" id="ARBA00032722"/>
    </source>
</evidence>
<comment type="catalytic activity">
    <reaction evidence="4">
        <text>5,6-dihydrothymine + NAD(+) = thymine + NADH + H(+)</text>
        <dbReference type="Rhea" id="RHEA:28791"/>
        <dbReference type="ChEBI" id="CHEBI:15378"/>
        <dbReference type="ChEBI" id="CHEBI:17821"/>
        <dbReference type="ChEBI" id="CHEBI:27468"/>
        <dbReference type="ChEBI" id="CHEBI:57540"/>
        <dbReference type="ChEBI" id="CHEBI:57945"/>
        <dbReference type="EC" id="1.3.1.1"/>
    </reaction>
</comment>
<evidence type="ECO:0000256" key="6">
    <source>
        <dbReference type="ARBA" id="ARBA00049578"/>
    </source>
</evidence>
<evidence type="ECO:0000256" key="2">
    <source>
        <dbReference type="ARBA" id="ARBA00030119"/>
    </source>
</evidence>
<evidence type="ECO:0000256" key="8">
    <source>
        <dbReference type="ARBA" id="ARBA00049728"/>
    </source>
</evidence>
<evidence type="ECO:0000313" key="11">
    <source>
        <dbReference type="EMBL" id="TCO74798.1"/>
    </source>
</evidence>
<evidence type="ECO:0000256" key="4">
    <source>
        <dbReference type="ARBA" id="ARBA00047685"/>
    </source>
</evidence>
<evidence type="ECO:0000313" key="12">
    <source>
        <dbReference type="Proteomes" id="UP000294919"/>
    </source>
</evidence>
<feature type="domain" description="Dihydroprymidine dehydrogenase" evidence="10">
    <location>
        <begin position="8"/>
        <end position="113"/>
    </location>
</feature>
<sequence length="427" mass="46746">MDKKNTYLNEREKLLTPLLAIEEASRCLLCHDAPCSKACPSATDPAKFIRSLRFRNIKGAAETIRENNVLGGICARVCPTSKYCEDACSRCGIDKPIEIRKLQRYLTAYEKATGMTVLEPVEAVKEKIAIIGSGPSGLSAAASLVRDGYKVTVFEQKNKLGGWLSYGIPTERLPQSVIDDEIRYIKDLGVEFKTNCKIGQNINIDDLKQQGFKAILIAVGMQNSKMINIKGMELNGVLKGTEYLSEAKSTDGDIDIGEHVIVIGGGDVAIDCAVTTKLLGCEDVKIVYRRTIDKMPADIEEIKHLQSLNIPIYTGFKPEEIIGKDGSVNRFKAVGMFDDASLELVADRIIFAIGQEADPIKNIADVDVNDKQIISICDYQTNIEGVFAAGDIVEGDKTVVYAVKHGKDAAIEIANYLNEMANVKGDR</sequence>
<dbReference type="InterPro" id="IPR009051">
    <property type="entry name" value="Helical_ferredxn"/>
</dbReference>
<name>A0A4R2KX38_9FIRM</name>
<comment type="catalytic activity">
    <reaction evidence="5">
        <text>5,6-dihydrouracil + NAD(+) = uracil + NADH + H(+)</text>
        <dbReference type="Rhea" id="RHEA:20189"/>
        <dbReference type="ChEBI" id="CHEBI:15378"/>
        <dbReference type="ChEBI" id="CHEBI:15901"/>
        <dbReference type="ChEBI" id="CHEBI:17568"/>
        <dbReference type="ChEBI" id="CHEBI:57540"/>
        <dbReference type="ChEBI" id="CHEBI:57945"/>
        <dbReference type="EC" id="1.3.1.1"/>
    </reaction>
</comment>
<dbReference type="Pfam" id="PF14691">
    <property type="entry name" value="Fer4_20"/>
    <property type="match status" value="1"/>
</dbReference>
<dbReference type="PRINTS" id="PR00419">
    <property type="entry name" value="ADXRDTASE"/>
</dbReference>
<comment type="caution">
    <text evidence="11">The sequence shown here is derived from an EMBL/GenBank/DDBJ whole genome shotgun (WGS) entry which is preliminary data.</text>
</comment>
<feature type="domain" description="FAD/NAD(P)-binding" evidence="9">
    <location>
        <begin position="127"/>
        <end position="406"/>
    </location>
</feature>
<dbReference type="SUPFAM" id="SSF46548">
    <property type="entry name" value="alpha-helical ferredoxin"/>
    <property type="match status" value="1"/>
</dbReference>
<proteinExistence type="predicted"/>
<evidence type="ECO:0000259" key="10">
    <source>
        <dbReference type="Pfam" id="PF14691"/>
    </source>
</evidence>
<dbReference type="PANTHER" id="PTHR43073:SF2">
    <property type="entry name" value="DIHYDROPYRIMIDINE DEHYDROGENASE [NADP(+)]"/>
    <property type="match status" value="1"/>
</dbReference>
<dbReference type="Gene3D" id="3.50.50.60">
    <property type="entry name" value="FAD/NAD(P)-binding domain"/>
    <property type="match status" value="2"/>
</dbReference>
<evidence type="ECO:0000256" key="7">
    <source>
        <dbReference type="ARBA" id="ARBA00049714"/>
    </source>
</evidence>
<dbReference type="RefSeq" id="WP_132245108.1">
    <property type="nucleotide sequence ID" value="NZ_SLWV01000011.1"/>
</dbReference>
<dbReference type="Gene3D" id="1.10.1060.10">
    <property type="entry name" value="Alpha-helical ferredoxin"/>
    <property type="match status" value="1"/>
</dbReference>